<reference evidence="3" key="1">
    <citation type="journal article" date="2019" name="Int. J. Syst. Evol. Microbiol.">
        <title>The Global Catalogue of Microorganisms (GCM) 10K type strain sequencing project: providing services to taxonomists for standard genome sequencing and annotation.</title>
        <authorList>
            <consortium name="The Broad Institute Genomics Platform"/>
            <consortium name="The Broad Institute Genome Sequencing Center for Infectious Disease"/>
            <person name="Wu L."/>
            <person name="Ma J."/>
        </authorList>
    </citation>
    <scope>NUCLEOTIDE SEQUENCE [LARGE SCALE GENOMIC DNA]</scope>
    <source>
        <strain evidence="3">XZYJT-10</strain>
    </source>
</reference>
<gene>
    <name evidence="2" type="ORF">ACFQS1_22635</name>
</gene>
<evidence type="ECO:0000313" key="3">
    <source>
        <dbReference type="Proteomes" id="UP001596548"/>
    </source>
</evidence>
<sequence length="185" mass="20066">MARIVISQNITLDGVVQDPTGEEGLPGGGWFNRITPGDREAWAGQESAEAMDAVALLIGRRSYEYFAPRWQSRTGAWADRLNSMPKYVVTATLDDLKWANSTPVPAEAVGGLKRDLDGDIVVNGSAQLAHALLERDLVDELRLIVFPALAGAGTRLFPEGTARSLRLRTSRTLGDSLTVLTYELA</sequence>
<dbReference type="Pfam" id="PF01872">
    <property type="entry name" value="RibD_C"/>
    <property type="match status" value="1"/>
</dbReference>
<dbReference type="InterPro" id="IPR002734">
    <property type="entry name" value="RibDG_C"/>
</dbReference>
<feature type="domain" description="Bacterial bifunctional deaminase-reductase C-terminal" evidence="1">
    <location>
        <begin position="4"/>
        <end position="177"/>
    </location>
</feature>
<dbReference type="Proteomes" id="UP001596548">
    <property type="component" value="Unassembled WGS sequence"/>
</dbReference>
<dbReference type="SUPFAM" id="SSF53597">
    <property type="entry name" value="Dihydrofolate reductase-like"/>
    <property type="match status" value="1"/>
</dbReference>
<dbReference type="InterPro" id="IPR024072">
    <property type="entry name" value="DHFR-like_dom_sf"/>
</dbReference>
<comment type="caution">
    <text evidence="2">The sequence shown here is derived from an EMBL/GenBank/DDBJ whole genome shotgun (WGS) entry which is preliminary data.</text>
</comment>
<accession>A0ABW2HUJ1</accession>
<organism evidence="2 3">
    <name type="scientific">Paractinoplanes rhizophilus</name>
    <dbReference type="NCBI Taxonomy" id="1416877"/>
    <lineage>
        <taxon>Bacteria</taxon>
        <taxon>Bacillati</taxon>
        <taxon>Actinomycetota</taxon>
        <taxon>Actinomycetes</taxon>
        <taxon>Micromonosporales</taxon>
        <taxon>Micromonosporaceae</taxon>
        <taxon>Paractinoplanes</taxon>
    </lineage>
</organism>
<name>A0ABW2HUJ1_9ACTN</name>
<evidence type="ECO:0000259" key="1">
    <source>
        <dbReference type="Pfam" id="PF01872"/>
    </source>
</evidence>
<keyword evidence="3" id="KW-1185">Reference proteome</keyword>
<dbReference type="PANTHER" id="PTHR38011">
    <property type="entry name" value="DIHYDROFOLATE REDUCTASE FAMILY PROTEIN (AFU_ORTHOLOGUE AFUA_8G06820)"/>
    <property type="match status" value="1"/>
</dbReference>
<evidence type="ECO:0000313" key="2">
    <source>
        <dbReference type="EMBL" id="MFC7276798.1"/>
    </source>
</evidence>
<dbReference type="PANTHER" id="PTHR38011:SF11">
    <property type="entry name" value="2,5-DIAMINO-6-RIBOSYLAMINO-4(3H)-PYRIMIDINONE 5'-PHOSPHATE REDUCTASE"/>
    <property type="match status" value="1"/>
</dbReference>
<protein>
    <submittedName>
        <fullName evidence="2">Dihydrofolate reductase family protein</fullName>
    </submittedName>
</protein>
<dbReference type="InterPro" id="IPR050765">
    <property type="entry name" value="Riboflavin_Biosynth_HTPR"/>
</dbReference>
<dbReference type="EMBL" id="JBHTBJ010000017">
    <property type="protein sequence ID" value="MFC7276798.1"/>
    <property type="molecule type" value="Genomic_DNA"/>
</dbReference>
<proteinExistence type="predicted"/>
<dbReference type="Gene3D" id="3.40.430.10">
    <property type="entry name" value="Dihydrofolate Reductase, subunit A"/>
    <property type="match status" value="1"/>
</dbReference>
<dbReference type="RefSeq" id="WP_378971571.1">
    <property type="nucleotide sequence ID" value="NZ_JBHTBJ010000017.1"/>
</dbReference>